<protein>
    <recommendedName>
        <fullName evidence="1">DUF4216 domain-containing protein</fullName>
    </recommendedName>
</protein>
<evidence type="ECO:0000259" key="1">
    <source>
        <dbReference type="Pfam" id="PF13952"/>
    </source>
</evidence>
<sequence length="245" mass="27652">MDGTSVSNDIEEQRLTQNSGVVNISEVGGVNYYGRIQDIIELNYYGAFKVVMFKCDWFDVHHNMGVKQDEYGFTLLNFSRLIHTVVKVKSRDSFDVVNDEVLTDENFIVPISGDISNVDDHPNWFLEIFVTTSLVDNLLEFRKITSNKLDTGITDLDLASISLEEEEGKGIVIEDDDKEEKGVVIEVVDNAEEAIDYSMCLVGKFLTDGVVFNAMKQNHDSSSASWEGHLYQGVRKFTIPFPVFP</sequence>
<dbReference type="Proteomes" id="UP000467840">
    <property type="component" value="Chromosome 16"/>
</dbReference>
<feature type="domain" description="DUF4216" evidence="1">
    <location>
        <begin position="40"/>
        <end position="84"/>
    </location>
</feature>
<dbReference type="EMBL" id="JAAGAX010000009">
    <property type="protein sequence ID" value="KAF2303749.1"/>
    <property type="molecule type" value="Genomic_DNA"/>
</dbReference>
<dbReference type="InterPro" id="IPR025312">
    <property type="entry name" value="DUF4216"/>
</dbReference>
<accession>A0A6A6LVU5</accession>
<proteinExistence type="predicted"/>
<dbReference type="Pfam" id="PF13952">
    <property type="entry name" value="DUF4216"/>
    <property type="match status" value="1"/>
</dbReference>
<dbReference type="PANTHER" id="PTHR48258:SF15">
    <property type="entry name" value="OS02G0543900 PROTEIN"/>
    <property type="match status" value="1"/>
</dbReference>
<comment type="caution">
    <text evidence="2">The sequence shown here is derived from an EMBL/GenBank/DDBJ whole genome shotgun (WGS) entry which is preliminary data.</text>
</comment>
<dbReference type="AlphaFoldDB" id="A0A6A6LVU5"/>
<gene>
    <name evidence="2" type="ORF">GH714_023161</name>
</gene>
<dbReference type="PANTHER" id="PTHR48258">
    <property type="entry name" value="DUF4218 DOMAIN-CONTAINING PROTEIN-RELATED"/>
    <property type="match status" value="1"/>
</dbReference>
<evidence type="ECO:0000313" key="3">
    <source>
        <dbReference type="Proteomes" id="UP000467840"/>
    </source>
</evidence>
<reference evidence="2 3" key="1">
    <citation type="journal article" date="2020" name="Mol. Plant">
        <title>The Chromosome-Based Rubber Tree Genome Provides New Insights into Spurge Genome Evolution and Rubber Biosynthesis.</title>
        <authorList>
            <person name="Liu J."/>
            <person name="Shi C."/>
            <person name="Shi C.C."/>
            <person name="Li W."/>
            <person name="Zhang Q.J."/>
            <person name="Zhang Y."/>
            <person name="Li K."/>
            <person name="Lu H.F."/>
            <person name="Shi C."/>
            <person name="Zhu S.T."/>
            <person name="Xiao Z.Y."/>
            <person name="Nan H."/>
            <person name="Yue Y."/>
            <person name="Zhu X.G."/>
            <person name="Wu Y."/>
            <person name="Hong X.N."/>
            <person name="Fan G.Y."/>
            <person name="Tong Y."/>
            <person name="Zhang D."/>
            <person name="Mao C.L."/>
            <person name="Liu Y.L."/>
            <person name="Hao S.J."/>
            <person name="Liu W.Q."/>
            <person name="Lv M.Q."/>
            <person name="Zhang H.B."/>
            <person name="Liu Y."/>
            <person name="Hu-Tang G.R."/>
            <person name="Wang J.P."/>
            <person name="Wang J.H."/>
            <person name="Sun Y.H."/>
            <person name="Ni S.B."/>
            <person name="Chen W.B."/>
            <person name="Zhang X.C."/>
            <person name="Jiao Y.N."/>
            <person name="Eichler E.E."/>
            <person name="Li G.H."/>
            <person name="Liu X."/>
            <person name="Gao L.Z."/>
        </authorList>
    </citation>
    <scope>NUCLEOTIDE SEQUENCE [LARGE SCALE GENOMIC DNA]</scope>
    <source>
        <strain evidence="3">cv. GT1</strain>
        <tissue evidence="2">Leaf</tissue>
    </source>
</reference>
<keyword evidence="3" id="KW-1185">Reference proteome</keyword>
<evidence type="ECO:0000313" key="2">
    <source>
        <dbReference type="EMBL" id="KAF2303749.1"/>
    </source>
</evidence>
<name>A0A6A6LVU5_HEVBR</name>
<organism evidence="2 3">
    <name type="scientific">Hevea brasiliensis</name>
    <name type="common">Para rubber tree</name>
    <name type="synonym">Siphonia brasiliensis</name>
    <dbReference type="NCBI Taxonomy" id="3981"/>
    <lineage>
        <taxon>Eukaryota</taxon>
        <taxon>Viridiplantae</taxon>
        <taxon>Streptophyta</taxon>
        <taxon>Embryophyta</taxon>
        <taxon>Tracheophyta</taxon>
        <taxon>Spermatophyta</taxon>
        <taxon>Magnoliopsida</taxon>
        <taxon>eudicotyledons</taxon>
        <taxon>Gunneridae</taxon>
        <taxon>Pentapetalae</taxon>
        <taxon>rosids</taxon>
        <taxon>fabids</taxon>
        <taxon>Malpighiales</taxon>
        <taxon>Euphorbiaceae</taxon>
        <taxon>Crotonoideae</taxon>
        <taxon>Micrandreae</taxon>
        <taxon>Hevea</taxon>
    </lineage>
</organism>